<dbReference type="OrthoDB" id="922982at2"/>
<evidence type="ECO:0000256" key="1">
    <source>
        <dbReference type="SAM" id="SignalP"/>
    </source>
</evidence>
<sequence length="399" mass="44097">MLFFSRFSRWISLSWVLLSLHGCINAYDPDLALNANLVVVSGIITDLDEAQTIRLSRSRSNADSSNVSIPIQRANVTVTANGTTPITLIEVLPGTYRLPADFRGKVGNTYQLRFQTTQGAVYESSVETMVSVPPILRVYDQFNPQGPRKTADGLPVPANDIYLDLQDPANDRNFYLWRWRLYELQTWCATCQQGRYVVRDIGPVGAGPIDIIGCIRDTTLGTTNRFDYPCRGLCWDIFYNIDIDAFSDVYTNGQPQAGHKVASIPIYQRDPALIVVEQLSISPNAYRYYRLFAEQVQNTGTLADSPPAPISGNIRNVNNSSENVVGYFSASSVAVGRHKIKRQDVNTGLFQGLFYAINGRAPRLETSQPGSSPFGSSASSALCISSDSRTSQLPPGWNE</sequence>
<evidence type="ECO:0000313" key="3">
    <source>
        <dbReference type="Proteomes" id="UP000219452"/>
    </source>
</evidence>
<keyword evidence="3" id="KW-1185">Reference proteome</keyword>
<name>A0A286G4P8_9BACT</name>
<dbReference type="Proteomes" id="UP000219452">
    <property type="component" value="Unassembled WGS sequence"/>
</dbReference>
<dbReference type="AlphaFoldDB" id="A0A286G4P8"/>
<evidence type="ECO:0008006" key="4">
    <source>
        <dbReference type="Google" id="ProtNLM"/>
    </source>
</evidence>
<feature type="signal peptide" evidence="1">
    <location>
        <begin position="1"/>
        <end position="26"/>
    </location>
</feature>
<feature type="chain" id="PRO_5013103629" description="DUF4249 domain-containing protein" evidence="1">
    <location>
        <begin position="27"/>
        <end position="399"/>
    </location>
</feature>
<keyword evidence="1" id="KW-0732">Signal</keyword>
<reference evidence="3" key="1">
    <citation type="submission" date="2017-09" db="EMBL/GenBank/DDBJ databases">
        <authorList>
            <person name="Varghese N."/>
            <person name="Submissions S."/>
        </authorList>
    </citation>
    <scope>NUCLEOTIDE SEQUENCE [LARGE SCALE GENOMIC DNA]</scope>
    <source>
        <strain evidence="3">DSM 29961</strain>
    </source>
</reference>
<dbReference type="EMBL" id="OCNH01000002">
    <property type="protein sequence ID" value="SOD90473.1"/>
    <property type="molecule type" value="Genomic_DNA"/>
</dbReference>
<dbReference type="Pfam" id="PF14054">
    <property type="entry name" value="DUF4249"/>
    <property type="match status" value="1"/>
</dbReference>
<dbReference type="RefSeq" id="WP_097126962.1">
    <property type="nucleotide sequence ID" value="NZ_OCNH01000002.1"/>
</dbReference>
<gene>
    <name evidence="2" type="ORF">SAMN06269250_3433</name>
</gene>
<organism evidence="2 3">
    <name type="scientific">Spirosoma fluviale</name>
    <dbReference type="NCBI Taxonomy" id="1597977"/>
    <lineage>
        <taxon>Bacteria</taxon>
        <taxon>Pseudomonadati</taxon>
        <taxon>Bacteroidota</taxon>
        <taxon>Cytophagia</taxon>
        <taxon>Cytophagales</taxon>
        <taxon>Cytophagaceae</taxon>
        <taxon>Spirosoma</taxon>
    </lineage>
</organism>
<protein>
    <recommendedName>
        <fullName evidence="4">DUF4249 domain-containing protein</fullName>
    </recommendedName>
</protein>
<proteinExistence type="predicted"/>
<accession>A0A286G4P8</accession>
<dbReference type="InterPro" id="IPR025345">
    <property type="entry name" value="DUF4249"/>
</dbReference>
<evidence type="ECO:0000313" key="2">
    <source>
        <dbReference type="EMBL" id="SOD90473.1"/>
    </source>
</evidence>